<dbReference type="AlphaFoldDB" id="A0A1H1FL27"/>
<keyword evidence="7" id="KW-1185">Reference proteome</keyword>
<dbReference type="InterPro" id="IPR029060">
    <property type="entry name" value="PIN-like_dom_sf"/>
</dbReference>
<evidence type="ECO:0000259" key="5">
    <source>
        <dbReference type="Pfam" id="PF01850"/>
    </source>
</evidence>
<keyword evidence="2" id="KW-0479">Metal-binding</keyword>
<dbReference type="GO" id="GO:0004518">
    <property type="term" value="F:nuclease activity"/>
    <property type="evidence" value="ECO:0007669"/>
    <property type="project" value="UniProtKB-KW"/>
</dbReference>
<dbReference type="GO" id="GO:0016787">
    <property type="term" value="F:hydrolase activity"/>
    <property type="evidence" value="ECO:0007669"/>
    <property type="project" value="UniProtKB-KW"/>
</dbReference>
<protein>
    <submittedName>
        <fullName evidence="6">PIN domain nuclease, a component of toxin-antitoxin system (PIN domain)</fullName>
    </submittedName>
</protein>
<name>A0A1H1FL27_9ACTN</name>
<dbReference type="GO" id="GO:0046872">
    <property type="term" value="F:metal ion binding"/>
    <property type="evidence" value="ECO:0007669"/>
    <property type="project" value="UniProtKB-KW"/>
</dbReference>
<evidence type="ECO:0000256" key="1">
    <source>
        <dbReference type="ARBA" id="ARBA00022722"/>
    </source>
</evidence>
<evidence type="ECO:0000256" key="2">
    <source>
        <dbReference type="ARBA" id="ARBA00022723"/>
    </source>
</evidence>
<sequence>MPVLDASALLALTYREDGHDHVAAQLGDDAVVSAVNWSEMLQKISAHGGDADRIGDMLRAMGLRIEPLDAEDARRAARLYPHTREAVLSLGDRACLALAARLGRVAITADRAWKNVDGLALDDDVVRIDLIRG</sequence>
<feature type="domain" description="PIN" evidence="5">
    <location>
        <begin position="3"/>
        <end position="118"/>
    </location>
</feature>
<organism evidence="6 7">
    <name type="scientific">Actinopolyspora saharensis</name>
    <dbReference type="NCBI Taxonomy" id="995062"/>
    <lineage>
        <taxon>Bacteria</taxon>
        <taxon>Bacillati</taxon>
        <taxon>Actinomycetota</taxon>
        <taxon>Actinomycetes</taxon>
        <taxon>Actinopolysporales</taxon>
        <taxon>Actinopolysporaceae</taxon>
        <taxon>Actinopolyspora</taxon>
    </lineage>
</organism>
<keyword evidence="3" id="KW-0378">Hydrolase</keyword>
<keyword evidence="1" id="KW-0540">Nuclease</keyword>
<accession>A0A1H1FL27</accession>
<dbReference type="Pfam" id="PF01850">
    <property type="entry name" value="PIN"/>
    <property type="match status" value="1"/>
</dbReference>
<dbReference type="STRING" id="995062.SAMN04489718_3098"/>
<evidence type="ECO:0000313" key="7">
    <source>
        <dbReference type="Proteomes" id="UP000199301"/>
    </source>
</evidence>
<gene>
    <name evidence="6" type="ORF">SAMN04489718_3098</name>
</gene>
<dbReference type="CDD" id="cd18682">
    <property type="entry name" value="PIN_VapC-like"/>
    <property type="match status" value="1"/>
</dbReference>
<dbReference type="EMBL" id="FNKO01000002">
    <property type="protein sequence ID" value="SDR01607.1"/>
    <property type="molecule type" value="Genomic_DNA"/>
</dbReference>
<dbReference type="InterPro" id="IPR002716">
    <property type="entry name" value="PIN_dom"/>
</dbReference>
<reference evidence="7" key="1">
    <citation type="submission" date="2016-10" db="EMBL/GenBank/DDBJ databases">
        <authorList>
            <person name="Varghese N."/>
            <person name="Submissions S."/>
        </authorList>
    </citation>
    <scope>NUCLEOTIDE SEQUENCE [LARGE SCALE GENOMIC DNA]</scope>
    <source>
        <strain evidence="7">DSM 45459</strain>
    </source>
</reference>
<dbReference type="RefSeq" id="WP_092524998.1">
    <property type="nucleotide sequence ID" value="NZ_FNKO01000002.1"/>
</dbReference>
<proteinExistence type="predicted"/>
<evidence type="ECO:0000313" key="6">
    <source>
        <dbReference type="EMBL" id="SDR01607.1"/>
    </source>
</evidence>
<evidence type="ECO:0000256" key="3">
    <source>
        <dbReference type="ARBA" id="ARBA00022801"/>
    </source>
</evidence>
<dbReference type="OrthoDB" id="286092at2"/>
<evidence type="ECO:0000256" key="4">
    <source>
        <dbReference type="ARBA" id="ARBA00022842"/>
    </source>
</evidence>
<dbReference type="SUPFAM" id="SSF88723">
    <property type="entry name" value="PIN domain-like"/>
    <property type="match status" value="1"/>
</dbReference>
<dbReference type="Gene3D" id="3.40.50.1010">
    <property type="entry name" value="5'-nuclease"/>
    <property type="match status" value="1"/>
</dbReference>
<keyword evidence="4" id="KW-0460">Magnesium</keyword>
<dbReference type="Proteomes" id="UP000199301">
    <property type="component" value="Unassembled WGS sequence"/>
</dbReference>